<evidence type="ECO:0000313" key="2">
    <source>
        <dbReference type="Proteomes" id="UP000315724"/>
    </source>
</evidence>
<dbReference type="RefSeq" id="WP_145201908.1">
    <property type="nucleotide sequence ID" value="NZ_CP036267.1"/>
</dbReference>
<accession>A0A517QRL5</accession>
<evidence type="ECO:0000313" key="1">
    <source>
        <dbReference type="EMBL" id="QDT34255.1"/>
    </source>
</evidence>
<organism evidence="1 2">
    <name type="scientific">Thalassoglobus polymorphus</name>
    <dbReference type="NCBI Taxonomy" id="2527994"/>
    <lineage>
        <taxon>Bacteria</taxon>
        <taxon>Pseudomonadati</taxon>
        <taxon>Planctomycetota</taxon>
        <taxon>Planctomycetia</taxon>
        <taxon>Planctomycetales</taxon>
        <taxon>Planctomycetaceae</taxon>
        <taxon>Thalassoglobus</taxon>
    </lineage>
</organism>
<dbReference type="Proteomes" id="UP000315724">
    <property type="component" value="Chromosome"/>
</dbReference>
<gene>
    <name evidence="1" type="ORF">Mal48_35150</name>
</gene>
<name>A0A517QRL5_9PLAN</name>
<keyword evidence="2" id="KW-1185">Reference proteome</keyword>
<dbReference type="EMBL" id="CP036267">
    <property type="protein sequence ID" value="QDT34255.1"/>
    <property type="molecule type" value="Genomic_DNA"/>
</dbReference>
<reference evidence="1 2" key="1">
    <citation type="submission" date="2019-02" db="EMBL/GenBank/DDBJ databases">
        <title>Deep-cultivation of Planctomycetes and their phenomic and genomic characterization uncovers novel biology.</title>
        <authorList>
            <person name="Wiegand S."/>
            <person name="Jogler M."/>
            <person name="Boedeker C."/>
            <person name="Pinto D."/>
            <person name="Vollmers J."/>
            <person name="Rivas-Marin E."/>
            <person name="Kohn T."/>
            <person name="Peeters S.H."/>
            <person name="Heuer A."/>
            <person name="Rast P."/>
            <person name="Oberbeckmann S."/>
            <person name="Bunk B."/>
            <person name="Jeske O."/>
            <person name="Meyerdierks A."/>
            <person name="Storesund J.E."/>
            <person name="Kallscheuer N."/>
            <person name="Luecker S."/>
            <person name="Lage O.M."/>
            <person name="Pohl T."/>
            <person name="Merkel B.J."/>
            <person name="Hornburger P."/>
            <person name="Mueller R.-W."/>
            <person name="Bruemmer F."/>
            <person name="Labrenz M."/>
            <person name="Spormann A.M."/>
            <person name="Op den Camp H."/>
            <person name="Overmann J."/>
            <person name="Amann R."/>
            <person name="Jetten M.S.M."/>
            <person name="Mascher T."/>
            <person name="Medema M.H."/>
            <person name="Devos D.P."/>
            <person name="Kaster A.-K."/>
            <person name="Ovreas L."/>
            <person name="Rohde M."/>
            <person name="Galperin M.Y."/>
            <person name="Jogler C."/>
        </authorList>
    </citation>
    <scope>NUCLEOTIDE SEQUENCE [LARGE SCALE GENOMIC DNA]</scope>
    <source>
        <strain evidence="1 2">Mal48</strain>
    </source>
</reference>
<dbReference type="KEGG" id="tpol:Mal48_35150"/>
<protein>
    <submittedName>
        <fullName evidence="1">Uncharacterized protein</fullName>
    </submittedName>
</protein>
<sequence>MINSDAEYAAILEGIFDEVKRLAKLTESKTPNGFDIINSHKKLSLLHDDAFQYQCTRLFETSVAKDDDAEAKRK</sequence>
<proteinExistence type="predicted"/>
<dbReference type="AlphaFoldDB" id="A0A517QRL5"/>